<keyword evidence="1" id="KW-0472">Membrane</keyword>
<comment type="caution">
    <text evidence="2">The sequence shown here is derived from an EMBL/GenBank/DDBJ whole genome shotgun (WGS) entry which is preliminary data.</text>
</comment>
<gene>
    <name evidence="2" type="ORF">I2I05_18455</name>
</gene>
<evidence type="ECO:0008006" key="4">
    <source>
        <dbReference type="Google" id="ProtNLM"/>
    </source>
</evidence>
<dbReference type="RefSeq" id="WP_196283731.1">
    <property type="nucleotide sequence ID" value="NZ_JADQDQ010000012.1"/>
</dbReference>
<dbReference type="Proteomes" id="UP000597617">
    <property type="component" value="Unassembled WGS sequence"/>
</dbReference>
<feature type="transmembrane region" description="Helical" evidence="1">
    <location>
        <begin position="12"/>
        <end position="32"/>
    </location>
</feature>
<protein>
    <recommendedName>
        <fullName evidence="4">DUF1574 domain-containing protein</fullName>
    </recommendedName>
</protein>
<keyword evidence="3" id="KW-1185">Reference proteome</keyword>
<reference evidence="2 3" key="1">
    <citation type="submission" date="2020-11" db="EMBL/GenBank/DDBJ databases">
        <authorList>
            <person name="Kim M.K."/>
        </authorList>
    </citation>
    <scope>NUCLEOTIDE SEQUENCE [LARGE SCALE GENOMIC DNA]</scope>
    <source>
        <strain evidence="2 3">BT683</strain>
    </source>
</reference>
<sequence length="344" mass="40163">MRHIPSRAGQLLSKLLLLSLPGLALVISYFVFDPFWVLYHYPTFSGNLITIPNRDYVSTQMYVNTYQTRRYQSFIFGNSRTMAFQIGDWYQYIGGNPAFHFDASSETLYGVWKKLEFIEARSPGIKHALIVCDPSLLKETRDIKTHLTRKDPRLTQEFPLGFHVSFLKAYLSNQFYLKYLKRRLTGTYTPDMAGMLESRRIFYDPLTNDLRLPDVEQEIRTDSTGYYVRKHLHPRPTLPAVAPAVIGPVQLKQLTAIRNILHRQRTNYHFIISPLYYQEQMNPADVRTLTHLFGAERVHNYSGVNRFTEVVGNYYEEYHYRPVVGRQILKAIYLSDSLNSSRPK</sequence>
<name>A0ABS0IM32_9BACT</name>
<evidence type="ECO:0000256" key="1">
    <source>
        <dbReference type="SAM" id="Phobius"/>
    </source>
</evidence>
<proteinExistence type="predicted"/>
<organism evidence="2 3">
    <name type="scientific">Hymenobacter jeongseonensis</name>
    <dbReference type="NCBI Taxonomy" id="2791027"/>
    <lineage>
        <taxon>Bacteria</taxon>
        <taxon>Pseudomonadati</taxon>
        <taxon>Bacteroidota</taxon>
        <taxon>Cytophagia</taxon>
        <taxon>Cytophagales</taxon>
        <taxon>Hymenobacteraceae</taxon>
        <taxon>Hymenobacter</taxon>
    </lineage>
</organism>
<keyword evidence="1" id="KW-1133">Transmembrane helix</keyword>
<accession>A0ABS0IM32</accession>
<keyword evidence="1" id="KW-0812">Transmembrane</keyword>
<evidence type="ECO:0000313" key="2">
    <source>
        <dbReference type="EMBL" id="MBF9239381.1"/>
    </source>
</evidence>
<evidence type="ECO:0000313" key="3">
    <source>
        <dbReference type="Proteomes" id="UP000597617"/>
    </source>
</evidence>
<dbReference type="EMBL" id="JADQDQ010000012">
    <property type="protein sequence ID" value="MBF9239381.1"/>
    <property type="molecule type" value="Genomic_DNA"/>
</dbReference>